<gene>
    <name evidence="3" type="primary">LOC34621462</name>
</gene>
<keyword evidence="1" id="KW-0175">Coiled coil</keyword>
<sequence>MGKSRQAAVVGALLEQDMLRQREASLTAAADIVAEQRGLQLIASVVNRQNTAAADATLWRRVVEVRRQLSSGIHERRHKLKALLKLEYDQVQATLRQSQHNAALKKQGIIRRAAELKQKREQEQDKDDQRRLVERCQGQADLQLPSSKLLLQQVPYPIYTASVLHGAKFLTHLTLTLAENEIQIALKSRRQHQEAKDEKVFEAIWTEALNKKILRERSAVTMRQKRAEELRAALREQIASRQDNRLKEMERLKIENQEEAYRLKAEAESAVELRRQQHTAALQRRREMDAILILQLEQKHRRRMEEAALDR</sequence>
<evidence type="ECO:0000313" key="2">
    <source>
        <dbReference type="Proteomes" id="UP000515125"/>
    </source>
</evidence>
<dbReference type="Proteomes" id="UP000515125">
    <property type="component" value="Unplaced"/>
</dbReference>
<reference evidence="3" key="1">
    <citation type="submission" date="2025-08" db="UniProtKB">
        <authorList>
            <consortium name="RefSeq"/>
        </authorList>
    </citation>
    <scope>IDENTIFICATION</scope>
</reference>
<feature type="coiled-coil region" evidence="1">
    <location>
        <begin position="224"/>
        <end position="266"/>
    </location>
</feature>
<evidence type="ECO:0000256" key="1">
    <source>
        <dbReference type="SAM" id="Coils"/>
    </source>
</evidence>
<keyword evidence="3" id="KW-0966">Cell projection</keyword>
<name>A0A6P6RPM4_9EIME</name>
<dbReference type="GeneID" id="34621462"/>
<dbReference type="AlphaFoldDB" id="A0A6P6RPM4"/>
<organism evidence="2 3">
    <name type="scientific">Cyclospora cayetanensis</name>
    <dbReference type="NCBI Taxonomy" id="88456"/>
    <lineage>
        <taxon>Eukaryota</taxon>
        <taxon>Sar</taxon>
        <taxon>Alveolata</taxon>
        <taxon>Apicomplexa</taxon>
        <taxon>Conoidasida</taxon>
        <taxon>Coccidia</taxon>
        <taxon>Eucoccidiorida</taxon>
        <taxon>Eimeriorina</taxon>
        <taxon>Eimeriidae</taxon>
        <taxon>Cyclospora</taxon>
    </lineage>
</organism>
<accession>A0A6P6RPM4</accession>
<evidence type="ECO:0000313" key="3">
    <source>
        <dbReference type="RefSeq" id="XP_026189771.1"/>
    </source>
</evidence>
<feature type="coiled-coil region" evidence="1">
    <location>
        <begin position="106"/>
        <end position="139"/>
    </location>
</feature>
<proteinExistence type="predicted"/>
<keyword evidence="3" id="KW-0969">Cilium</keyword>
<keyword evidence="3" id="KW-0282">Flagellum</keyword>
<protein>
    <submittedName>
        <fullName evidence="3">Cilia- and flagella-associated protein 53</fullName>
    </submittedName>
</protein>
<dbReference type="RefSeq" id="XP_026189771.1">
    <property type="nucleotide sequence ID" value="XM_026333986.1"/>
</dbReference>
<keyword evidence="2" id="KW-1185">Reference proteome</keyword>
<dbReference type="OrthoDB" id="347537at2759"/>